<dbReference type="KEGG" id="sls:SLINC_3122"/>
<dbReference type="Proteomes" id="UP000092598">
    <property type="component" value="Chromosome"/>
</dbReference>
<accession>A0A1B1M9N2</accession>
<dbReference type="OrthoDB" id="4248795at2"/>
<organism evidence="1 2">
    <name type="scientific">Streptomyces lincolnensis</name>
    <dbReference type="NCBI Taxonomy" id="1915"/>
    <lineage>
        <taxon>Bacteria</taxon>
        <taxon>Bacillati</taxon>
        <taxon>Actinomycetota</taxon>
        <taxon>Actinomycetes</taxon>
        <taxon>Kitasatosporales</taxon>
        <taxon>Streptomycetaceae</taxon>
        <taxon>Streptomyces</taxon>
    </lineage>
</organism>
<keyword evidence="2" id="KW-1185">Reference proteome</keyword>
<sequence>MRGLPARRIASSALCAILLVGIAGPAAAAAERDPSTKSVQAAQAPVPGADGLLAQVKGLGNLGAVLTPVTDLLNAVLKADNGQLSAEEATKLGDAVKEALAKVTAAAPAAPATPPVAPPATSTLPTLPTVPTVPTLPTAKNGAAQAAAAQLPADLVGDAVAALQKAVDTLLKAAQSGDVTQVVAALTGVLTGLVNLVAATLLGGGLPVPNLPGLPALPTLPSLPTGPLPTS</sequence>
<reference evidence="1 2" key="1">
    <citation type="submission" date="2016-07" db="EMBL/GenBank/DDBJ databases">
        <title>Enhancement of antibiotic productionsby engineered nitrateutilization in actinobacteria.</title>
        <authorList>
            <person name="Meng S.C."/>
        </authorList>
    </citation>
    <scope>NUCLEOTIDE SEQUENCE [LARGE SCALE GENOMIC DNA]</scope>
    <source>
        <strain evidence="1 2">NRRL 2936</strain>
    </source>
</reference>
<proteinExistence type="predicted"/>
<name>A0A1B1M9N2_STRLN</name>
<dbReference type="AlphaFoldDB" id="A0A1B1M9N2"/>
<dbReference type="PATRIC" id="fig|1915.4.peg.3437"/>
<dbReference type="STRING" id="1915.SLINC_3122"/>
<dbReference type="EMBL" id="CP016438">
    <property type="protein sequence ID" value="ANS65346.1"/>
    <property type="molecule type" value="Genomic_DNA"/>
</dbReference>
<gene>
    <name evidence="1" type="ORF">SLINC_3122</name>
</gene>
<evidence type="ECO:0000313" key="2">
    <source>
        <dbReference type="Proteomes" id="UP000092598"/>
    </source>
</evidence>
<protein>
    <submittedName>
        <fullName evidence="1">Secreted protein</fullName>
    </submittedName>
</protein>
<evidence type="ECO:0000313" key="1">
    <source>
        <dbReference type="EMBL" id="ANS65346.1"/>
    </source>
</evidence>
<dbReference type="RefSeq" id="WP_067432931.1">
    <property type="nucleotide sequence ID" value="NZ_CP016438.1"/>
</dbReference>